<reference evidence="13" key="2">
    <citation type="submission" date="2013-12" db="EMBL/GenBank/DDBJ databases">
        <authorList>
            <person name="Yu Y."/>
            <person name="Lee S."/>
            <person name="de Baynast K."/>
            <person name="Wissotski M."/>
            <person name="Liu L."/>
            <person name="Talag J."/>
            <person name="Goicoechea J."/>
            <person name="Angelova A."/>
            <person name="Jetty R."/>
            <person name="Kudrna D."/>
            <person name="Golser W."/>
            <person name="Rivera L."/>
            <person name="Zhang J."/>
            <person name="Wing R."/>
        </authorList>
    </citation>
    <scope>NUCLEOTIDE SEQUENCE</scope>
</reference>
<proteinExistence type="inferred from homology"/>
<keyword evidence="3" id="KW-0677">Repeat</keyword>
<dbReference type="InterPro" id="IPR042197">
    <property type="entry name" value="Apaf_helical"/>
</dbReference>
<dbReference type="AlphaFoldDB" id="A0A0D9X5D1"/>
<dbReference type="InterPro" id="IPR038005">
    <property type="entry name" value="RX-like_CC"/>
</dbReference>
<dbReference type="Gene3D" id="3.80.10.10">
    <property type="entry name" value="Ribonuclease Inhibitor"/>
    <property type="match status" value="1"/>
</dbReference>
<evidence type="ECO:0000313" key="13">
    <source>
        <dbReference type="Proteomes" id="UP000032180"/>
    </source>
</evidence>
<evidence type="ECO:0000256" key="3">
    <source>
        <dbReference type="ARBA" id="ARBA00022737"/>
    </source>
</evidence>
<reference evidence="12 13" key="1">
    <citation type="submission" date="2012-08" db="EMBL/GenBank/DDBJ databases">
        <title>Oryza genome evolution.</title>
        <authorList>
            <person name="Wing R.A."/>
        </authorList>
    </citation>
    <scope>NUCLEOTIDE SEQUENCE</scope>
</reference>
<keyword evidence="5" id="KW-0611">Plant defense</keyword>
<comment type="similarity">
    <text evidence="1">Belongs to the disease resistance NB-LRR family.</text>
</comment>
<dbReference type="PANTHER" id="PTHR19338:SF65">
    <property type="entry name" value="OS06G0163900 PROTEIN"/>
    <property type="match status" value="1"/>
</dbReference>
<dbReference type="InterPro" id="IPR032675">
    <property type="entry name" value="LRR_dom_sf"/>
</dbReference>
<dbReference type="Gramene" id="LPERR08G05540.1">
    <property type="protein sequence ID" value="LPERR08G05540.1"/>
    <property type="gene ID" value="LPERR08G05540"/>
</dbReference>
<evidence type="ECO:0008006" key="14">
    <source>
        <dbReference type="Google" id="ProtNLM"/>
    </source>
</evidence>
<evidence type="ECO:0000256" key="4">
    <source>
        <dbReference type="ARBA" id="ARBA00022741"/>
    </source>
</evidence>
<dbReference type="Pfam" id="PF18052">
    <property type="entry name" value="Rx_N"/>
    <property type="match status" value="1"/>
</dbReference>
<keyword evidence="4" id="KW-0547">Nucleotide-binding</keyword>
<evidence type="ECO:0000259" key="8">
    <source>
        <dbReference type="Pfam" id="PF00931"/>
    </source>
</evidence>
<dbReference type="eggNOG" id="KOG4658">
    <property type="taxonomic scope" value="Eukaryota"/>
</dbReference>
<dbReference type="Proteomes" id="UP000032180">
    <property type="component" value="Chromosome 8"/>
</dbReference>
<dbReference type="PANTHER" id="PTHR19338">
    <property type="entry name" value="TRANSLOCASE OF INNER MITOCHONDRIAL MEMBRANE 13 HOMOLOG"/>
    <property type="match status" value="1"/>
</dbReference>
<evidence type="ECO:0000259" key="11">
    <source>
        <dbReference type="Pfam" id="PF23598"/>
    </source>
</evidence>
<evidence type="ECO:0000259" key="10">
    <source>
        <dbReference type="Pfam" id="PF23559"/>
    </source>
</evidence>
<reference evidence="12" key="3">
    <citation type="submission" date="2015-04" db="UniProtKB">
        <authorList>
            <consortium name="EnsemblPlants"/>
        </authorList>
    </citation>
    <scope>IDENTIFICATION</scope>
</reference>
<feature type="domain" description="Disease resistance N-terminal" evidence="9">
    <location>
        <begin position="12"/>
        <end position="98"/>
    </location>
</feature>
<dbReference type="GO" id="GO:0043531">
    <property type="term" value="F:ADP binding"/>
    <property type="evidence" value="ECO:0007669"/>
    <property type="project" value="InterPro"/>
</dbReference>
<dbReference type="Pfam" id="PF23598">
    <property type="entry name" value="LRR_14"/>
    <property type="match status" value="1"/>
</dbReference>
<feature type="coiled-coil region" evidence="7">
    <location>
        <begin position="112"/>
        <end position="139"/>
    </location>
</feature>
<dbReference type="InterPro" id="IPR002182">
    <property type="entry name" value="NB-ARC"/>
</dbReference>
<keyword evidence="13" id="KW-1185">Reference proteome</keyword>
<organism evidence="12 13">
    <name type="scientific">Leersia perrieri</name>
    <dbReference type="NCBI Taxonomy" id="77586"/>
    <lineage>
        <taxon>Eukaryota</taxon>
        <taxon>Viridiplantae</taxon>
        <taxon>Streptophyta</taxon>
        <taxon>Embryophyta</taxon>
        <taxon>Tracheophyta</taxon>
        <taxon>Spermatophyta</taxon>
        <taxon>Magnoliopsida</taxon>
        <taxon>Liliopsida</taxon>
        <taxon>Poales</taxon>
        <taxon>Poaceae</taxon>
        <taxon>BOP clade</taxon>
        <taxon>Oryzoideae</taxon>
        <taxon>Oryzeae</taxon>
        <taxon>Oryzinae</taxon>
        <taxon>Leersia</taxon>
    </lineage>
</organism>
<feature type="domain" description="Disease resistance R13L4/SHOC-2-like LRR" evidence="11">
    <location>
        <begin position="508"/>
        <end position="685"/>
    </location>
</feature>
<dbReference type="Pfam" id="PF00931">
    <property type="entry name" value="NB-ARC"/>
    <property type="match status" value="1"/>
</dbReference>
<dbReference type="Gene3D" id="3.40.50.300">
    <property type="entry name" value="P-loop containing nucleotide triphosphate hydrolases"/>
    <property type="match status" value="1"/>
</dbReference>
<evidence type="ECO:0000259" key="9">
    <source>
        <dbReference type="Pfam" id="PF18052"/>
    </source>
</evidence>
<dbReference type="Gene3D" id="1.20.5.4130">
    <property type="match status" value="1"/>
</dbReference>
<dbReference type="FunFam" id="3.40.50.300:FF:001091">
    <property type="entry name" value="Probable disease resistance protein At1g61300"/>
    <property type="match status" value="1"/>
</dbReference>
<dbReference type="Pfam" id="PF23559">
    <property type="entry name" value="WHD_DRP"/>
    <property type="match status" value="1"/>
</dbReference>
<dbReference type="InterPro" id="IPR055414">
    <property type="entry name" value="LRR_R13L4/SHOC2-like"/>
</dbReference>
<dbReference type="InterPro" id="IPR027417">
    <property type="entry name" value="P-loop_NTPase"/>
</dbReference>
<dbReference type="PRINTS" id="PR00364">
    <property type="entry name" value="DISEASERSIST"/>
</dbReference>
<keyword evidence="6 7" id="KW-0175">Coiled coil</keyword>
<sequence length="691" mass="78283">MAGAVVSASMGVMNPLLAKLTTLMGDEYKKLKAVRKQVSFLKDELSTMSAFLEKLAIMDDDDEDLDPLVKDWRNNVREMTYDIEDCIDDFMHRLGDANASTFIRRLKTLRVRHQIAKQIDELKARVVEANERRKRYELIDSCSKSSASVSVAVDPRITALYQNADNLVGLDGPTEKLVQMLTDAELQLMVVSIVGFGGLGKTTLAKLVYDKIGEQFHCKAFVSVSQRPDIARLLSTIESKLNIHDSSQACEVQDIIDRLRDYLKHKRYLIVVDDLWKQEAWNIISCAFPENGNGSRVIVTTRVKDVACWACSNHRYIYKMEPLNNEDSKRLFFKRVFGSEDGCSSRYEKVSSEILKKCGGLPLAIITIASLLACQPTRIMEKWENIRNSLGTSFGANPSLEGMRQILNLSYKNLPLYLRTCLLYLAKYPEDDYINMDDVVRQWIAEGFVRSSHGQDLEDVGKSYFNELINRGLIQPIQNNYEEVMGCRVHDMMLDLILRRCNEDNFIVDEDWLGSLSACPHIAEVFIQGNFWFTRVPRWINSLSNLTRLYLSVSQIFTDEVGILGELPSLTILQLRMDRQIKGTIMFGASGGSFPALEFLFLIYEGDVSVQLVFQEGVLPKLQKLSLLSNTCLLAPIGMVHLLSLQLIHVDISHYVPEDSETCSCDAAEHALRNAAQSHPNRPSLKLYRAL</sequence>
<dbReference type="FunFam" id="1.10.10.10:FF:000322">
    <property type="entry name" value="Probable disease resistance protein At1g63360"/>
    <property type="match status" value="1"/>
</dbReference>
<evidence type="ECO:0000256" key="5">
    <source>
        <dbReference type="ARBA" id="ARBA00022821"/>
    </source>
</evidence>
<evidence type="ECO:0000256" key="2">
    <source>
        <dbReference type="ARBA" id="ARBA00022614"/>
    </source>
</evidence>
<dbReference type="SUPFAM" id="SSF52540">
    <property type="entry name" value="P-loop containing nucleoside triphosphate hydrolases"/>
    <property type="match status" value="1"/>
</dbReference>
<dbReference type="HOGENOM" id="CLU_000837_25_0_1"/>
<name>A0A0D9X5D1_9ORYZ</name>
<evidence type="ECO:0000256" key="7">
    <source>
        <dbReference type="SAM" id="Coils"/>
    </source>
</evidence>
<dbReference type="STRING" id="77586.A0A0D9X5D1"/>
<dbReference type="InterPro" id="IPR058922">
    <property type="entry name" value="WHD_DRP"/>
</dbReference>
<dbReference type="Gene3D" id="1.10.8.430">
    <property type="entry name" value="Helical domain of apoptotic protease-activating factors"/>
    <property type="match status" value="1"/>
</dbReference>
<feature type="domain" description="Disease resistance protein winged helix" evidence="10">
    <location>
        <begin position="428"/>
        <end position="497"/>
    </location>
</feature>
<keyword evidence="2" id="KW-0433">Leucine-rich repeat</keyword>
<dbReference type="GO" id="GO:0009626">
    <property type="term" value="P:plant-type hypersensitive response"/>
    <property type="evidence" value="ECO:0007669"/>
    <property type="project" value="UniProtKB-ARBA"/>
</dbReference>
<evidence type="ECO:0000256" key="1">
    <source>
        <dbReference type="ARBA" id="ARBA00008894"/>
    </source>
</evidence>
<dbReference type="InterPro" id="IPR041118">
    <property type="entry name" value="Rx_N"/>
</dbReference>
<accession>A0A0D9X5D1</accession>
<dbReference type="SUPFAM" id="SSF52047">
    <property type="entry name" value="RNI-like"/>
    <property type="match status" value="1"/>
</dbReference>
<evidence type="ECO:0000256" key="6">
    <source>
        <dbReference type="ARBA" id="ARBA00023054"/>
    </source>
</evidence>
<dbReference type="GO" id="GO:0042742">
    <property type="term" value="P:defense response to bacterium"/>
    <property type="evidence" value="ECO:0007669"/>
    <property type="project" value="UniProtKB-ARBA"/>
</dbReference>
<evidence type="ECO:0000313" key="12">
    <source>
        <dbReference type="EnsemblPlants" id="LPERR08G05540.1"/>
    </source>
</evidence>
<protein>
    <recommendedName>
        <fullName evidence="14">AAA+ ATPase domain-containing protein</fullName>
    </recommendedName>
</protein>
<dbReference type="GO" id="GO:0002758">
    <property type="term" value="P:innate immune response-activating signaling pathway"/>
    <property type="evidence" value="ECO:0007669"/>
    <property type="project" value="UniProtKB-ARBA"/>
</dbReference>
<dbReference type="CDD" id="cd14798">
    <property type="entry name" value="RX-CC_like"/>
    <property type="match status" value="1"/>
</dbReference>
<feature type="domain" description="NB-ARC" evidence="8">
    <location>
        <begin position="173"/>
        <end position="340"/>
    </location>
</feature>
<dbReference type="EnsemblPlants" id="LPERR08G05540.1">
    <property type="protein sequence ID" value="LPERR08G05540.1"/>
    <property type="gene ID" value="LPERR08G05540"/>
</dbReference>